<dbReference type="InterPro" id="IPR017972">
    <property type="entry name" value="Cyt_P450_CS"/>
</dbReference>
<evidence type="ECO:0000256" key="1">
    <source>
        <dbReference type="ARBA" id="ARBA00004141"/>
    </source>
</evidence>
<dbReference type="InterPro" id="IPR036259">
    <property type="entry name" value="MFS_trans_sf"/>
</dbReference>
<dbReference type="Gene3D" id="1.10.630.10">
    <property type="entry name" value="Cytochrome P450"/>
    <property type="match status" value="2"/>
</dbReference>
<comment type="similarity">
    <text evidence="2">Belongs to the cytochrome P450 family.</text>
</comment>
<reference evidence="8" key="1">
    <citation type="journal article" date="2012" name="Nature">
        <title>The oyster genome reveals stress adaptation and complexity of shell formation.</title>
        <authorList>
            <person name="Zhang G."/>
            <person name="Fang X."/>
            <person name="Guo X."/>
            <person name="Li L."/>
            <person name="Luo R."/>
            <person name="Xu F."/>
            <person name="Yang P."/>
            <person name="Zhang L."/>
            <person name="Wang X."/>
            <person name="Qi H."/>
            <person name="Xiong Z."/>
            <person name="Que H."/>
            <person name="Xie Y."/>
            <person name="Holland P.W."/>
            <person name="Paps J."/>
            <person name="Zhu Y."/>
            <person name="Wu F."/>
            <person name="Chen Y."/>
            <person name="Wang J."/>
            <person name="Peng C."/>
            <person name="Meng J."/>
            <person name="Yang L."/>
            <person name="Liu J."/>
            <person name="Wen B."/>
            <person name="Zhang N."/>
            <person name="Huang Z."/>
            <person name="Zhu Q."/>
            <person name="Feng Y."/>
            <person name="Mount A."/>
            <person name="Hedgecock D."/>
            <person name="Xu Z."/>
            <person name="Liu Y."/>
            <person name="Domazet-Loso T."/>
            <person name="Du Y."/>
            <person name="Sun X."/>
            <person name="Zhang S."/>
            <person name="Liu B."/>
            <person name="Cheng P."/>
            <person name="Jiang X."/>
            <person name="Li J."/>
            <person name="Fan D."/>
            <person name="Wang W."/>
            <person name="Fu W."/>
            <person name="Wang T."/>
            <person name="Wang B."/>
            <person name="Zhang J."/>
            <person name="Peng Z."/>
            <person name="Li Y."/>
            <person name="Li N."/>
            <person name="Wang J."/>
            <person name="Chen M."/>
            <person name="He Y."/>
            <person name="Tan F."/>
            <person name="Song X."/>
            <person name="Zheng Q."/>
            <person name="Huang R."/>
            <person name="Yang H."/>
            <person name="Du X."/>
            <person name="Chen L."/>
            <person name="Yang M."/>
            <person name="Gaffney P.M."/>
            <person name="Wang S."/>
            <person name="Luo L."/>
            <person name="She Z."/>
            <person name="Ming Y."/>
            <person name="Huang W."/>
            <person name="Zhang S."/>
            <person name="Huang B."/>
            <person name="Zhang Y."/>
            <person name="Qu T."/>
            <person name="Ni P."/>
            <person name="Miao G."/>
            <person name="Wang J."/>
            <person name="Wang Q."/>
            <person name="Steinberg C.E."/>
            <person name="Wang H."/>
            <person name="Li N."/>
            <person name="Qian L."/>
            <person name="Zhang G."/>
            <person name="Li Y."/>
            <person name="Yang H."/>
            <person name="Liu X."/>
            <person name="Wang J."/>
            <person name="Yin Y."/>
            <person name="Wang J."/>
        </authorList>
    </citation>
    <scope>NUCLEOTIDE SEQUENCE [LARGE SCALE GENOMIC DNA]</scope>
    <source>
        <strain evidence="8">05x7-T-G4-1.051#20</strain>
    </source>
</reference>
<gene>
    <name evidence="8" type="ORF">CGI_10015872</name>
</gene>
<comment type="subcellular location">
    <subcellularLocation>
        <location evidence="1">Membrane</location>
        <topology evidence="1">Multi-pass membrane protein</topology>
    </subcellularLocation>
</comment>
<dbReference type="PANTHER" id="PTHR24064">
    <property type="entry name" value="SOLUTE CARRIER FAMILY 22 MEMBER"/>
    <property type="match status" value="1"/>
</dbReference>
<dbReference type="FunCoup" id="K1R3T8">
    <property type="interactions" value="44"/>
</dbReference>
<dbReference type="CDD" id="cd17317">
    <property type="entry name" value="MFS_SLC22"/>
    <property type="match status" value="1"/>
</dbReference>
<organism evidence="8">
    <name type="scientific">Magallana gigas</name>
    <name type="common">Pacific oyster</name>
    <name type="synonym">Crassostrea gigas</name>
    <dbReference type="NCBI Taxonomy" id="29159"/>
    <lineage>
        <taxon>Eukaryota</taxon>
        <taxon>Metazoa</taxon>
        <taxon>Spiralia</taxon>
        <taxon>Lophotrochozoa</taxon>
        <taxon>Mollusca</taxon>
        <taxon>Bivalvia</taxon>
        <taxon>Autobranchia</taxon>
        <taxon>Pteriomorphia</taxon>
        <taxon>Ostreida</taxon>
        <taxon>Ostreoidea</taxon>
        <taxon>Ostreidae</taxon>
        <taxon>Magallana</taxon>
    </lineage>
</organism>
<dbReference type="PROSITE" id="PS50850">
    <property type="entry name" value="MFS"/>
    <property type="match status" value="1"/>
</dbReference>
<evidence type="ECO:0000313" key="8">
    <source>
        <dbReference type="EMBL" id="EKC28526.1"/>
    </source>
</evidence>
<evidence type="ECO:0000256" key="3">
    <source>
        <dbReference type="ARBA" id="ARBA00022692"/>
    </source>
</evidence>
<dbReference type="InterPro" id="IPR002401">
    <property type="entry name" value="Cyt_P450_E_grp-I"/>
</dbReference>
<dbReference type="GO" id="GO:0020037">
    <property type="term" value="F:heme binding"/>
    <property type="evidence" value="ECO:0007669"/>
    <property type="project" value="InterPro"/>
</dbReference>
<keyword evidence="5" id="KW-0472">Membrane</keyword>
<accession>K1R3T8</accession>
<dbReference type="PROSITE" id="PS00086">
    <property type="entry name" value="CYTOCHROME_P450"/>
    <property type="match status" value="1"/>
</dbReference>
<dbReference type="InterPro" id="IPR020846">
    <property type="entry name" value="MFS_dom"/>
</dbReference>
<keyword evidence="4" id="KW-1133">Transmembrane helix</keyword>
<dbReference type="GO" id="GO:0016020">
    <property type="term" value="C:membrane"/>
    <property type="evidence" value="ECO:0007669"/>
    <property type="project" value="UniProtKB-SubCell"/>
</dbReference>
<evidence type="ECO:0000259" key="7">
    <source>
        <dbReference type="PROSITE" id="PS50850"/>
    </source>
</evidence>
<dbReference type="Pfam" id="PF00067">
    <property type="entry name" value="p450"/>
    <property type="match status" value="2"/>
</dbReference>
<dbReference type="InterPro" id="IPR005828">
    <property type="entry name" value="MFS_sugar_transport-like"/>
</dbReference>
<feature type="domain" description="Major facilitator superfamily (MFS) profile" evidence="7">
    <location>
        <begin position="92"/>
        <end position="512"/>
    </location>
</feature>
<keyword evidence="3" id="KW-0812">Transmembrane</keyword>
<dbReference type="Gene3D" id="1.20.1250.20">
    <property type="entry name" value="MFS general substrate transporter like domains"/>
    <property type="match status" value="1"/>
</dbReference>
<dbReference type="PRINTS" id="PR00385">
    <property type="entry name" value="P450"/>
</dbReference>
<evidence type="ECO:0000256" key="5">
    <source>
        <dbReference type="ARBA" id="ARBA00023136"/>
    </source>
</evidence>
<dbReference type="EMBL" id="JH816805">
    <property type="protein sequence ID" value="EKC28526.1"/>
    <property type="molecule type" value="Genomic_DNA"/>
</dbReference>
<dbReference type="Pfam" id="PF00083">
    <property type="entry name" value="Sugar_tr"/>
    <property type="match status" value="1"/>
</dbReference>
<dbReference type="GO" id="GO:0005506">
    <property type="term" value="F:iron ion binding"/>
    <property type="evidence" value="ECO:0007669"/>
    <property type="project" value="InterPro"/>
</dbReference>
<dbReference type="InterPro" id="IPR036396">
    <property type="entry name" value="Cyt_P450_sf"/>
</dbReference>
<comment type="cofactor">
    <cofactor evidence="6">
        <name>heme</name>
        <dbReference type="ChEBI" id="CHEBI:30413"/>
    </cofactor>
</comment>
<feature type="binding site" description="axial binding residue" evidence="6">
    <location>
        <position position="975"/>
    </location>
    <ligand>
        <name>heme</name>
        <dbReference type="ChEBI" id="CHEBI:30413"/>
    </ligand>
    <ligandPart>
        <name>Fe</name>
        <dbReference type="ChEBI" id="CHEBI:18248"/>
    </ligandPart>
</feature>
<name>K1R3T8_MAGGI</name>
<dbReference type="InParanoid" id="K1R3T8"/>
<dbReference type="GO" id="GO:0016705">
    <property type="term" value="F:oxidoreductase activity, acting on paired donors, with incorporation or reduction of molecular oxygen"/>
    <property type="evidence" value="ECO:0007669"/>
    <property type="project" value="InterPro"/>
</dbReference>
<keyword evidence="6" id="KW-0349">Heme</keyword>
<dbReference type="SUPFAM" id="SSF103473">
    <property type="entry name" value="MFS general substrate transporter"/>
    <property type="match status" value="1"/>
</dbReference>
<keyword evidence="6" id="KW-0408">Iron</keyword>
<dbReference type="SUPFAM" id="SSF48264">
    <property type="entry name" value="Cytochrome P450"/>
    <property type="match status" value="1"/>
</dbReference>
<dbReference type="InterPro" id="IPR001128">
    <property type="entry name" value="Cyt_P450"/>
</dbReference>
<dbReference type="GO" id="GO:0004497">
    <property type="term" value="F:monooxygenase activity"/>
    <property type="evidence" value="ECO:0007669"/>
    <property type="project" value="InterPro"/>
</dbReference>
<keyword evidence="6" id="KW-0479">Metal-binding</keyword>
<dbReference type="GO" id="GO:0022857">
    <property type="term" value="F:transmembrane transporter activity"/>
    <property type="evidence" value="ECO:0007669"/>
    <property type="project" value="InterPro"/>
</dbReference>
<evidence type="ECO:0000256" key="2">
    <source>
        <dbReference type="ARBA" id="ARBA00010617"/>
    </source>
</evidence>
<proteinExistence type="inferred from homology"/>
<dbReference type="PRINTS" id="PR00463">
    <property type="entry name" value="EP450I"/>
</dbReference>
<evidence type="ECO:0000256" key="6">
    <source>
        <dbReference type="PIRSR" id="PIRSR602401-1"/>
    </source>
</evidence>
<evidence type="ECO:0000256" key="4">
    <source>
        <dbReference type="ARBA" id="ARBA00022989"/>
    </source>
</evidence>
<dbReference type="CDD" id="cd11054">
    <property type="entry name" value="CYP24A1-like"/>
    <property type="match status" value="1"/>
</dbReference>
<sequence length="999" mass="112075">MHFDELLKTLGELGHYQRTRLFLICLVSIVCAFHAMNMVFVGANPKKKCQVPYVNNVTLDHWASFLRRADEDACEIYNPDEVYNSVSNGSYTFQELSSGETNASFSKVSCSNWEFSREVYGDTIVTQFYLVCDSAWLRSTSKTLYFFGRLLGAVVFGQLSDIFGRRPMFFAGLLMLLIVGCVAAASPSMFVFIPFYILQGAAQTGLFLVAYTMCTELVGPSYRVLAGFLIQGFYSIGYMALSGVAYLIYDWRYIEVAITLPVVLFAAYLCILPESIRWLLSKGREEEAKEIIKKVAETNKVPITEDMLEDLRSPSEKQKEAVDDRKYTFVDLFRPFRMLILSLNVWFNWLVNAMVYYGLALGTDNLGGDPYINFMIAGAVEIPAYIMCVLCLNRVGRKKPLTITMIFGGVSCIASAFVPSDLVALKVTLAMLGKFGITASYAIIYLMAAEVFPTVVRNIGMGISSMSARIGGMLAPQILDLGAVWGPLPLLLFGVLSAVAGSLALLLPETNGRPLPQTIEDVTHPEKLKHRDDMTLDIRKNMRTLLSIPRHGVVVSFKQSTATAQRKENLPDDTPAQPKPFADIPGPKGIYNLPVLGNAFHFAPYLKSGGSHLYFRELNKQYGKIVRVRLGPNQTVMLFDPELISQTIANEGAYPVRRSVPIMETYVKRTKRNMLSVQNGPDWQSYRSAAQQSVKPTIIKNYIEPQAQCADDLVTWLEKYGNNNPEVKFAFMCYSADANAVLTFDKKIGFLKNSENLDPELELFLNSIRQFMALIGQSIFSLPWYRLWRTKLYMDFENATNNVYRISEKFIGEARIELLQKSKNGEFDIAESDLTVLKCLLQDNRLTNQTITDSPEKQAKLYAEISSNIGSSPVTAANLGYLPYLKACVKESFRCVPPVASGTARVLQLDTEIGGYLIPKGTTVMFGNNTLSMSEEQFANPEEFLPERWLDSNDPQKQRQMGMCVLPFGIGKRNCMGRRFAEQEIHLATIKVRHQIEET</sequence>
<protein>
    <submittedName>
        <fullName evidence="8">Organic cation transporter protein</fullName>
    </submittedName>
</protein>
<dbReference type="AlphaFoldDB" id="K1R3T8"/>
<dbReference type="HOGENOM" id="CLU_300006_0_0_1"/>